<comment type="function">
    <text evidence="8">Catalyzes the conversion of 3'-phosphate to a 2',3'-cyclic phosphodiester at the end of RNA. The mechanism of action of the enzyme occurs in 3 steps: (A) adenylation of the enzyme by ATP; (B) transfer of adenylate to an RNA-N3'P to produce RNA-N3'PP5'A; (C) and attack of the adjacent 2'-hydroxyl on the 3'-phosphorus in the diester linkage to produce the cyclic end product. Likely functions in some aspects of cellular RNA processing. Function plays an important role in regulating axon regeneration by inhibiting central nervous system (CNS) axon regeneration following optic nerve injury.</text>
</comment>
<feature type="binding site" evidence="10">
    <location>
        <position position="106"/>
    </location>
    <ligand>
        <name>ATP</name>
        <dbReference type="ChEBI" id="CHEBI:30616"/>
    </ligand>
</feature>
<reference evidence="13 14" key="1">
    <citation type="submission" date="2018-06" db="EMBL/GenBank/DDBJ databases">
        <title>A transcriptomic atlas of mushroom development highlights an independent origin of complex multicellularity.</title>
        <authorList>
            <consortium name="DOE Joint Genome Institute"/>
            <person name="Krizsan K."/>
            <person name="Almasi E."/>
            <person name="Merenyi Z."/>
            <person name="Sahu N."/>
            <person name="Viragh M."/>
            <person name="Koszo T."/>
            <person name="Mondo S."/>
            <person name="Kiss B."/>
            <person name="Balint B."/>
            <person name="Kues U."/>
            <person name="Barry K."/>
            <person name="Hegedus J.C."/>
            <person name="Henrissat B."/>
            <person name="Johnson J."/>
            <person name="Lipzen A."/>
            <person name="Ohm R."/>
            <person name="Nagy I."/>
            <person name="Pangilinan J."/>
            <person name="Yan J."/>
            <person name="Xiong Y."/>
            <person name="Grigoriev I.V."/>
            <person name="Hibbett D.S."/>
            <person name="Nagy L.G."/>
        </authorList>
    </citation>
    <scope>NUCLEOTIDE SEQUENCE [LARGE SCALE GENOMIC DNA]</scope>
    <source>
        <strain evidence="13 14">SZMC22713</strain>
    </source>
</reference>
<dbReference type="InterPro" id="IPR013792">
    <property type="entry name" value="RNA3'P_cycl/enolpyr_Trfase_a/b"/>
</dbReference>
<comment type="similarity">
    <text evidence="1">Belongs to the RNA 3'-terminal cyclase family. Type 1 subfamily.</text>
</comment>
<dbReference type="GO" id="GO:0006396">
    <property type="term" value="P:RNA processing"/>
    <property type="evidence" value="ECO:0007669"/>
    <property type="project" value="InterPro"/>
</dbReference>
<dbReference type="InterPro" id="IPR017770">
    <property type="entry name" value="RNA3'_term_phos_cyc_type_1"/>
</dbReference>
<accession>A0A4Y7QIX6</accession>
<organism evidence="13 14">
    <name type="scientific">Rickenella mellea</name>
    <dbReference type="NCBI Taxonomy" id="50990"/>
    <lineage>
        <taxon>Eukaryota</taxon>
        <taxon>Fungi</taxon>
        <taxon>Dikarya</taxon>
        <taxon>Basidiomycota</taxon>
        <taxon>Agaricomycotina</taxon>
        <taxon>Agaricomycetes</taxon>
        <taxon>Hymenochaetales</taxon>
        <taxon>Rickenellaceae</taxon>
        <taxon>Rickenella</taxon>
    </lineage>
</organism>
<sequence>MRRFMTTLAIDGSTLEGGGQLIRNSATLAVLLRKQIAVHNVRANRKPPGLKPQHVAGLNLLREISNATVTGIEKGSQTFTFHPNAVTNGEYLADPGTAGSITLLLQVSLPCLLFAPRELNTRIADSDVNEIQPQNSVLTLCGGTNALQAPQIDYTQNVFLPFLHRHLALDGIALSIVRRGFFPHGGGRIRVQVPMRSTSLPAVNLTERGDVTSVRGIAYVAGTLPIHLAQGMARTAERVIMDANTGTARIEIDVIQYAKDRAGAGIVLWAETQNGCVLGGSALLDRKDRPEKVGEAAAQELVRNLRHGGCVDEHLQDQIIIFLALAKGRSNVLSGPLTLHTRTAIWVAETITDARFETKELEGGQVLISCEGIAYGEHPEVTLAHIEQPDVSSS</sequence>
<keyword evidence="10" id="KW-0067">ATP-binding</keyword>
<evidence type="ECO:0000256" key="1">
    <source>
        <dbReference type="ARBA" id="ARBA00009206"/>
    </source>
</evidence>
<dbReference type="GO" id="GO:0005524">
    <property type="term" value="F:ATP binding"/>
    <property type="evidence" value="ECO:0007669"/>
    <property type="project" value="UniProtKB-KW"/>
</dbReference>
<evidence type="ECO:0000259" key="11">
    <source>
        <dbReference type="Pfam" id="PF01137"/>
    </source>
</evidence>
<evidence type="ECO:0000313" key="13">
    <source>
        <dbReference type="EMBL" id="TDL27211.1"/>
    </source>
</evidence>
<proteinExistence type="inferred from homology"/>
<dbReference type="InterPro" id="IPR036553">
    <property type="entry name" value="RPTC_insert"/>
</dbReference>
<evidence type="ECO:0000256" key="6">
    <source>
        <dbReference type="ARBA" id="ARBA00024481"/>
    </source>
</evidence>
<dbReference type="InterPro" id="IPR013791">
    <property type="entry name" value="RNA3'-term_phos_cycl_insert"/>
</dbReference>
<keyword evidence="14" id="KW-1185">Reference proteome</keyword>
<dbReference type="Pfam" id="PF01137">
    <property type="entry name" value="RTC"/>
    <property type="match status" value="1"/>
</dbReference>
<dbReference type="Proteomes" id="UP000294933">
    <property type="component" value="Unassembled WGS sequence"/>
</dbReference>
<evidence type="ECO:0000256" key="2">
    <source>
        <dbReference type="ARBA" id="ARBA00012725"/>
    </source>
</evidence>
<dbReference type="PANTHER" id="PTHR11096:SF0">
    <property type="entry name" value="RNA 3'-TERMINAL PHOSPHATE CYCLASE"/>
    <property type="match status" value="1"/>
</dbReference>
<dbReference type="EC" id="6.5.1.4" evidence="2"/>
<dbReference type="SUPFAM" id="SSF55205">
    <property type="entry name" value="EPT/RTPC-like"/>
    <property type="match status" value="2"/>
</dbReference>
<name>A0A4Y7QIX6_9AGAM</name>
<evidence type="ECO:0000256" key="5">
    <source>
        <dbReference type="ARBA" id="ARBA00022741"/>
    </source>
</evidence>
<evidence type="ECO:0000256" key="4">
    <source>
        <dbReference type="ARBA" id="ARBA00022598"/>
    </source>
</evidence>
<dbReference type="Gene3D" id="3.65.10.20">
    <property type="entry name" value="RNA 3'-terminal phosphate cyclase domain"/>
    <property type="match status" value="1"/>
</dbReference>
<keyword evidence="5 10" id="KW-0547">Nucleotide-binding</keyword>
<evidence type="ECO:0000256" key="8">
    <source>
        <dbReference type="ARBA" id="ARBA00045867"/>
    </source>
</evidence>
<dbReference type="PROSITE" id="PS01287">
    <property type="entry name" value="RTC"/>
    <property type="match status" value="1"/>
</dbReference>
<dbReference type="STRING" id="50990.A0A4Y7QIX6"/>
<feature type="binding site" evidence="10">
    <location>
        <begin position="314"/>
        <end position="318"/>
    </location>
    <ligand>
        <name>ATP</name>
        <dbReference type="ChEBI" id="CHEBI:30616"/>
    </ligand>
</feature>
<dbReference type="OrthoDB" id="25029at2759"/>
<dbReference type="AlphaFoldDB" id="A0A4Y7QIX6"/>
<dbReference type="InterPro" id="IPR020719">
    <property type="entry name" value="RNA3'_term_phos_cycl-like_CS"/>
</dbReference>
<gene>
    <name evidence="13" type="ORF">BD410DRAFT_761862</name>
</gene>
<evidence type="ECO:0000256" key="10">
    <source>
        <dbReference type="PIRSR" id="PIRSR005378-2"/>
    </source>
</evidence>
<feature type="domain" description="RNA 3'-terminal phosphate cyclase insert" evidence="12">
    <location>
        <begin position="206"/>
        <end position="305"/>
    </location>
</feature>
<dbReference type="FunFam" id="3.30.360.20:FF:000002">
    <property type="entry name" value="RNA terminal phosphate cyclase-like 1"/>
    <property type="match status" value="1"/>
</dbReference>
<dbReference type="InterPro" id="IPR037136">
    <property type="entry name" value="RNA3'_phos_cyclase_dom_sf"/>
</dbReference>
<dbReference type="NCBIfam" id="TIGR03399">
    <property type="entry name" value="RNA_3prim_cycl"/>
    <property type="match status" value="1"/>
</dbReference>
<feature type="active site" description="Tele-AMP-histidine intermediate" evidence="9">
    <location>
        <position position="340"/>
    </location>
</feature>
<dbReference type="VEuPathDB" id="FungiDB:BD410DRAFT_761862"/>
<protein>
    <recommendedName>
        <fullName evidence="3">RNA 3'-terminal phosphate cyclase</fullName>
        <ecNumber evidence="2">6.5.1.4</ecNumber>
    </recommendedName>
    <alternativeName>
        <fullName evidence="7">RNA terminal phosphate cyclase domain-containing protein 1</fullName>
    </alternativeName>
</protein>
<evidence type="ECO:0000259" key="12">
    <source>
        <dbReference type="Pfam" id="PF05189"/>
    </source>
</evidence>
<dbReference type="InterPro" id="IPR000228">
    <property type="entry name" value="RNA3'_term_phos_cyc"/>
</dbReference>
<dbReference type="GO" id="GO:0003963">
    <property type="term" value="F:RNA-3'-phosphate cyclase activity"/>
    <property type="evidence" value="ECO:0007669"/>
    <property type="project" value="UniProtKB-EC"/>
</dbReference>
<evidence type="ECO:0000256" key="3">
    <source>
        <dbReference type="ARBA" id="ARBA00021428"/>
    </source>
</evidence>
<dbReference type="PIRSF" id="PIRSF005378">
    <property type="entry name" value="RNA3'_term_phos_cycl_euk"/>
    <property type="match status" value="1"/>
</dbReference>
<feature type="domain" description="RNA 3'-terminal phosphate cyclase" evidence="11">
    <location>
        <begin position="15"/>
        <end position="357"/>
    </location>
</feature>
<dbReference type="PANTHER" id="PTHR11096">
    <property type="entry name" value="RNA 3' TERMINAL PHOSPHATE CYCLASE"/>
    <property type="match status" value="1"/>
</dbReference>
<comment type="catalytic activity">
    <reaction evidence="6">
        <text>a 3'-end 3'-phospho-ribonucleotide-RNA + ATP = a 3'-end 2',3'-cyclophospho-ribonucleotide-RNA + AMP + diphosphate</text>
        <dbReference type="Rhea" id="RHEA:23976"/>
        <dbReference type="Rhea" id="RHEA-COMP:10463"/>
        <dbReference type="Rhea" id="RHEA-COMP:10464"/>
        <dbReference type="ChEBI" id="CHEBI:30616"/>
        <dbReference type="ChEBI" id="CHEBI:33019"/>
        <dbReference type="ChEBI" id="CHEBI:83062"/>
        <dbReference type="ChEBI" id="CHEBI:83064"/>
        <dbReference type="ChEBI" id="CHEBI:456215"/>
        <dbReference type="EC" id="6.5.1.4"/>
    </reaction>
</comment>
<evidence type="ECO:0000256" key="7">
    <source>
        <dbReference type="ARBA" id="ARBA00032543"/>
    </source>
</evidence>
<dbReference type="SUPFAM" id="SSF52913">
    <property type="entry name" value="RNA 3'-terminal phosphate cyclase, RPTC, insert domain"/>
    <property type="match status" value="1"/>
</dbReference>
<dbReference type="InterPro" id="IPR023797">
    <property type="entry name" value="RNA3'_phos_cyclase_dom"/>
</dbReference>
<evidence type="ECO:0000256" key="9">
    <source>
        <dbReference type="PIRSR" id="PIRSR005378-1"/>
    </source>
</evidence>
<keyword evidence="4" id="KW-0436">Ligase</keyword>
<dbReference type="Pfam" id="PF05189">
    <property type="entry name" value="RTC_insert"/>
    <property type="match status" value="1"/>
</dbReference>
<dbReference type="EMBL" id="ML170159">
    <property type="protein sequence ID" value="TDL27211.1"/>
    <property type="molecule type" value="Genomic_DNA"/>
</dbReference>
<dbReference type="Gene3D" id="3.30.360.20">
    <property type="entry name" value="RNA 3'-terminal phosphate cyclase, insert domain"/>
    <property type="match status" value="1"/>
</dbReference>
<dbReference type="GO" id="GO:0005634">
    <property type="term" value="C:nucleus"/>
    <property type="evidence" value="ECO:0007669"/>
    <property type="project" value="TreeGrafter"/>
</dbReference>
<evidence type="ECO:0000313" key="14">
    <source>
        <dbReference type="Proteomes" id="UP000294933"/>
    </source>
</evidence>